<sequence length="985" mass="106678">MDYKFANLLGAPYRGGNILLAGTELLSPVGNRVSQIDLTSSTSSTLPFEALKQIRTLCLSPDGGLLLAIDVDGRSLLINKRRRVLLHHFSFKGPVNVARFSPDGQYIACAVGKILQIWRTPGFVKTTAPMQLYRQYGGCHADITALDWSQDGHWIAVVSKDLAARVYSLHALEGYRVPTLSGHKDTPMGVFFTGRPAASDMSLGDSSPADLLTVSRDGALFTWEFQASSPVTDVQHQSTPAADEQHQSASAADERHQSASAPENGAEAEGAEADEGAQPRKKQKMDVPPGKDFAAEGRWRLKDKHFFNQRGAHLTALDYHKATNMLVVAYSSGVFDLYQLPAFENVHMLSMSRQSINAAAFSPRGDWIALGCAALGQLLVWEWRSESYVLKQQGHAYDVSAVAFSPDGSYIATGADDNKVKLWTVDSGFCFVTFSEHTAPVTAVSFLPTSSAAVSASLDGTVRAWDLLRYRNFRTMTSPDPVQLASLAVDPAGEVICAGSLDTFQIFVWATKTARLLDVLAAHEGPVVALAFSPTQPLLASGSWDKTVRTWDVFSGKGGVEVLQHTHDVLALAWAPSGKLLASATLDGQIHLWDPLEAELLGTIEGRRDIAGGRLSSDRRSANNRTSGQCFTSLAFSADGSFLLAAGASKYVCLYDVEDRVLLRRVQISSNRSLDGVLDQLNSKEMTDAGPAALLDDVASDEDELLPPTTAGGPSGASDLPGTGGKRRPQVRSRAVALSPTGQSWAAATTEGLLLYTLDQGATFDPTDLTEDITPQAARRALKRQLYLLALLIALRLKDQALQREVTLATPASEVDTTVASLPSAAVADVLTLLAEYMPECPHLEFILKWLRSLCLKHGPTLQKLPSSVTMPVFRLLQRSLTATHDSLASTCDANLYMLRYLTTAGKAHRAKEQQQPSSNGIVEERHIVRHPPKLRSQRRAKGQKGLDPRDSQSDKLRESVCPPTQPLVLESQFAALRALHLQGA</sequence>
<protein>
    <submittedName>
        <fullName evidence="9">G3493 protein</fullName>
    </submittedName>
</protein>
<feature type="compositionally biased region" description="Basic residues" evidence="7">
    <location>
        <begin position="928"/>
        <end position="943"/>
    </location>
</feature>
<gene>
    <name evidence="9" type="primary">g3493</name>
    <name evidence="9" type="ORF">VP750_LOCUS2979</name>
</gene>
<feature type="repeat" description="WD" evidence="6">
    <location>
        <begin position="392"/>
        <end position="433"/>
    </location>
</feature>
<dbReference type="InterPro" id="IPR015943">
    <property type="entry name" value="WD40/YVTN_repeat-like_dom_sf"/>
</dbReference>
<keyword evidence="3 6" id="KW-0853">WD repeat</keyword>
<dbReference type="Gene3D" id="2.130.10.10">
    <property type="entry name" value="YVTN repeat-like/Quinoprotein amine dehydrogenase"/>
    <property type="match status" value="3"/>
</dbReference>
<dbReference type="PANTHER" id="PTHR19858">
    <property type="entry name" value="WD40 REPEAT PROTEIN"/>
    <property type="match status" value="1"/>
</dbReference>
<feature type="region of interest" description="Disordered" evidence="7">
    <location>
        <begin position="231"/>
        <end position="293"/>
    </location>
</feature>
<dbReference type="Proteomes" id="UP001497392">
    <property type="component" value="Unassembled WGS sequence"/>
</dbReference>
<dbReference type="EMBL" id="CAXHTA020000005">
    <property type="protein sequence ID" value="CAL5221320.1"/>
    <property type="molecule type" value="Genomic_DNA"/>
</dbReference>
<dbReference type="InterPro" id="IPR027145">
    <property type="entry name" value="PWP2"/>
</dbReference>
<evidence type="ECO:0000313" key="9">
    <source>
        <dbReference type="EMBL" id="CAL5221320.1"/>
    </source>
</evidence>
<reference evidence="9 10" key="1">
    <citation type="submission" date="2024-06" db="EMBL/GenBank/DDBJ databases">
        <authorList>
            <person name="Kraege A."/>
            <person name="Thomma B."/>
        </authorList>
    </citation>
    <scope>NUCLEOTIDE SEQUENCE [LARGE SCALE GENOMIC DNA]</scope>
</reference>
<dbReference type="InterPro" id="IPR019775">
    <property type="entry name" value="WD40_repeat_CS"/>
</dbReference>
<evidence type="ECO:0000256" key="3">
    <source>
        <dbReference type="ARBA" id="ARBA00022574"/>
    </source>
</evidence>
<dbReference type="PROSITE" id="PS50082">
    <property type="entry name" value="WD_REPEATS_2"/>
    <property type="match status" value="4"/>
</dbReference>
<evidence type="ECO:0000313" key="10">
    <source>
        <dbReference type="Proteomes" id="UP001497392"/>
    </source>
</evidence>
<evidence type="ECO:0000256" key="1">
    <source>
        <dbReference type="ARBA" id="ARBA00004604"/>
    </source>
</evidence>
<keyword evidence="5" id="KW-0539">Nucleus</keyword>
<keyword evidence="4" id="KW-0677">Repeat</keyword>
<evidence type="ECO:0000256" key="6">
    <source>
        <dbReference type="PROSITE-ProRule" id="PRU00221"/>
    </source>
</evidence>
<feature type="repeat" description="WD" evidence="6">
    <location>
        <begin position="434"/>
        <end position="475"/>
    </location>
</feature>
<comment type="similarity">
    <text evidence="2">Belongs to the WD repeat PWP2 family.</text>
</comment>
<evidence type="ECO:0000256" key="7">
    <source>
        <dbReference type="SAM" id="MobiDB-lite"/>
    </source>
</evidence>
<feature type="repeat" description="WD" evidence="6">
    <location>
        <begin position="520"/>
        <end position="553"/>
    </location>
</feature>
<dbReference type="Pfam" id="PF00400">
    <property type="entry name" value="WD40"/>
    <property type="match status" value="7"/>
</dbReference>
<dbReference type="SMART" id="SM00320">
    <property type="entry name" value="WD40"/>
    <property type="match status" value="11"/>
</dbReference>
<evidence type="ECO:0000256" key="4">
    <source>
        <dbReference type="ARBA" id="ARBA00022737"/>
    </source>
</evidence>
<dbReference type="Pfam" id="PF04003">
    <property type="entry name" value="Utp12"/>
    <property type="match status" value="1"/>
</dbReference>
<evidence type="ECO:0000256" key="5">
    <source>
        <dbReference type="ARBA" id="ARBA00023242"/>
    </source>
</evidence>
<evidence type="ECO:0000256" key="2">
    <source>
        <dbReference type="ARBA" id="ARBA00010226"/>
    </source>
</evidence>
<proteinExistence type="inferred from homology"/>
<dbReference type="PROSITE" id="PS50294">
    <property type="entry name" value="WD_REPEATS_REGION"/>
    <property type="match status" value="4"/>
</dbReference>
<dbReference type="InterPro" id="IPR011047">
    <property type="entry name" value="Quinoprotein_ADH-like_sf"/>
</dbReference>
<dbReference type="InterPro" id="IPR020472">
    <property type="entry name" value="WD40_PAC1"/>
</dbReference>
<feature type="compositionally biased region" description="Basic and acidic residues" evidence="7">
    <location>
        <begin position="945"/>
        <end position="959"/>
    </location>
</feature>
<name>A0ABP1FMX2_9CHLO</name>
<feature type="region of interest" description="Disordered" evidence="7">
    <location>
        <begin position="908"/>
        <end position="963"/>
    </location>
</feature>
<comment type="caution">
    <text evidence="9">The sequence shown here is derived from an EMBL/GenBank/DDBJ whole genome shotgun (WGS) entry which is preliminary data.</text>
</comment>
<dbReference type="InterPro" id="IPR007148">
    <property type="entry name" value="SSU_processome_Utp12"/>
</dbReference>
<organism evidence="9 10">
    <name type="scientific">Coccomyxa viridis</name>
    <dbReference type="NCBI Taxonomy" id="1274662"/>
    <lineage>
        <taxon>Eukaryota</taxon>
        <taxon>Viridiplantae</taxon>
        <taxon>Chlorophyta</taxon>
        <taxon>core chlorophytes</taxon>
        <taxon>Trebouxiophyceae</taxon>
        <taxon>Trebouxiophyceae incertae sedis</taxon>
        <taxon>Coccomyxaceae</taxon>
        <taxon>Coccomyxa</taxon>
    </lineage>
</organism>
<feature type="repeat" description="WD" evidence="6">
    <location>
        <begin position="562"/>
        <end position="594"/>
    </location>
</feature>
<feature type="domain" description="Small-subunit processome Utp12" evidence="8">
    <location>
        <begin position="799"/>
        <end position="903"/>
    </location>
</feature>
<feature type="region of interest" description="Disordered" evidence="7">
    <location>
        <begin position="703"/>
        <end position="737"/>
    </location>
</feature>
<comment type="subcellular location">
    <subcellularLocation>
        <location evidence="1">Nucleus</location>
        <location evidence="1">Nucleolus</location>
    </subcellularLocation>
</comment>
<feature type="compositionally biased region" description="Polar residues" evidence="7">
    <location>
        <begin position="231"/>
        <end position="240"/>
    </location>
</feature>
<evidence type="ECO:0000259" key="8">
    <source>
        <dbReference type="Pfam" id="PF04003"/>
    </source>
</evidence>
<dbReference type="PROSITE" id="PS00678">
    <property type="entry name" value="WD_REPEATS_1"/>
    <property type="match status" value="2"/>
</dbReference>
<feature type="compositionally biased region" description="Low complexity" evidence="7">
    <location>
        <begin position="259"/>
        <end position="268"/>
    </location>
</feature>
<dbReference type="PANTHER" id="PTHR19858:SF0">
    <property type="entry name" value="PERIODIC TRYPTOPHAN PROTEIN 2 HOMOLOG"/>
    <property type="match status" value="1"/>
</dbReference>
<dbReference type="PRINTS" id="PR00320">
    <property type="entry name" value="GPROTEINBRPT"/>
</dbReference>
<dbReference type="InterPro" id="IPR001680">
    <property type="entry name" value="WD40_rpt"/>
</dbReference>
<keyword evidence="10" id="KW-1185">Reference proteome</keyword>
<accession>A0ABP1FMX2</accession>
<dbReference type="CDD" id="cd00200">
    <property type="entry name" value="WD40"/>
    <property type="match status" value="1"/>
</dbReference>
<dbReference type="SUPFAM" id="SSF50998">
    <property type="entry name" value="Quinoprotein alcohol dehydrogenase-like"/>
    <property type="match status" value="2"/>
</dbReference>